<dbReference type="OrthoDB" id="2411345at2759"/>
<feature type="region of interest" description="Disordered" evidence="1">
    <location>
        <begin position="128"/>
        <end position="186"/>
    </location>
</feature>
<feature type="compositionally biased region" description="Polar residues" evidence="1">
    <location>
        <begin position="176"/>
        <end position="186"/>
    </location>
</feature>
<keyword evidence="3" id="KW-1185">Reference proteome</keyword>
<evidence type="ECO:0000313" key="3">
    <source>
        <dbReference type="Proteomes" id="UP000266861"/>
    </source>
</evidence>
<gene>
    <name evidence="2" type="ORF">Glove_23g185</name>
</gene>
<proteinExistence type="predicted"/>
<dbReference type="AlphaFoldDB" id="A0A397JTV3"/>
<sequence length="186" mass="20881">MPAHISVICYIKSRTENTSKNNFVVNAVDVINSNVLQLPLSVVLLRSALERTEVGITQVTIKTNIKEYLSKEETKTMSFHLYYYLNEKHLLLISKLVVRGFPLYITGHLSFMQELILVKITQINFSESSSTSSNSRSNYVSEQKQPTSVPVPPPATEIAEAILKISTRTRKRKSEPGTNTAKPKAL</sequence>
<comment type="caution">
    <text evidence="2">The sequence shown here is derived from an EMBL/GenBank/DDBJ whole genome shotgun (WGS) entry which is preliminary data.</text>
</comment>
<evidence type="ECO:0000256" key="1">
    <source>
        <dbReference type="SAM" id="MobiDB-lite"/>
    </source>
</evidence>
<reference evidence="2 3" key="1">
    <citation type="submission" date="2018-08" db="EMBL/GenBank/DDBJ databases">
        <title>Genome and evolution of the arbuscular mycorrhizal fungus Diversispora epigaea (formerly Glomus versiforme) and its bacterial endosymbionts.</title>
        <authorList>
            <person name="Sun X."/>
            <person name="Fei Z."/>
            <person name="Harrison M."/>
        </authorList>
    </citation>
    <scope>NUCLEOTIDE SEQUENCE [LARGE SCALE GENOMIC DNA]</scope>
    <source>
        <strain evidence="2 3">IT104</strain>
    </source>
</reference>
<evidence type="ECO:0000313" key="2">
    <source>
        <dbReference type="EMBL" id="RHZ88323.1"/>
    </source>
</evidence>
<dbReference type="Proteomes" id="UP000266861">
    <property type="component" value="Unassembled WGS sequence"/>
</dbReference>
<name>A0A397JTV3_9GLOM</name>
<organism evidence="2 3">
    <name type="scientific">Diversispora epigaea</name>
    <dbReference type="NCBI Taxonomy" id="1348612"/>
    <lineage>
        <taxon>Eukaryota</taxon>
        <taxon>Fungi</taxon>
        <taxon>Fungi incertae sedis</taxon>
        <taxon>Mucoromycota</taxon>
        <taxon>Glomeromycotina</taxon>
        <taxon>Glomeromycetes</taxon>
        <taxon>Diversisporales</taxon>
        <taxon>Diversisporaceae</taxon>
        <taxon>Diversispora</taxon>
    </lineage>
</organism>
<feature type="compositionally biased region" description="Low complexity" evidence="1">
    <location>
        <begin position="128"/>
        <end position="141"/>
    </location>
</feature>
<accession>A0A397JTV3</accession>
<dbReference type="EMBL" id="PQFF01000021">
    <property type="protein sequence ID" value="RHZ88323.1"/>
    <property type="molecule type" value="Genomic_DNA"/>
</dbReference>
<protein>
    <submittedName>
        <fullName evidence="2">Uncharacterized protein</fullName>
    </submittedName>
</protein>